<organism evidence="1 2">
    <name type="scientific">Mycoplasma iguanae</name>
    <dbReference type="NCBI Taxonomy" id="292461"/>
    <lineage>
        <taxon>Bacteria</taxon>
        <taxon>Bacillati</taxon>
        <taxon>Mycoplasmatota</taxon>
        <taxon>Mollicutes</taxon>
        <taxon>Mycoplasmataceae</taxon>
        <taxon>Mycoplasma</taxon>
    </lineage>
</organism>
<dbReference type="Proteomes" id="UP001059252">
    <property type="component" value="Chromosome"/>
</dbReference>
<reference evidence="1" key="1">
    <citation type="submission" date="2022-08" db="EMBL/GenBank/DDBJ databases">
        <title>Complete genome of Mycoplasma iguanae type strain 2327.</title>
        <authorList>
            <person name="Spergser J."/>
        </authorList>
    </citation>
    <scope>NUCLEOTIDE SEQUENCE</scope>
    <source>
        <strain evidence="1">2327</strain>
    </source>
</reference>
<sequence length="200" mass="24204">MALNFLSKLTLPLVTFNELEQQLGHWPILIVHEDKERQIYYYIRTRNAKVLGFNHIKPIYKHEVVWNKTENEILYFNTTRFFTIYTTDFKHVDPKIVFKLEDLDQSTQKQILKKFTENLDEKKIHISLIKVSWNEQKQKFVPYTCFATEKILKFQLKFFEENQNQNKISQMKLLAEDILENRNSQNYLEIKELAKKIEIK</sequence>
<accession>A0ABY5R7J5</accession>
<proteinExistence type="predicted"/>
<gene>
    <name evidence="1" type="ORF">NV226_01925</name>
</gene>
<dbReference type="RefSeq" id="WP_258210647.1">
    <property type="nucleotide sequence ID" value="NZ_CP102734.1"/>
</dbReference>
<dbReference type="EMBL" id="CP102734">
    <property type="protein sequence ID" value="UVD81473.1"/>
    <property type="molecule type" value="Genomic_DNA"/>
</dbReference>
<evidence type="ECO:0000313" key="1">
    <source>
        <dbReference type="EMBL" id="UVD81473.1"/>
    </source>
</evidence>
<keyword evidence="2" id="KW-1185">Reference proteome</keyword>
<protein>
    <submittedName>
        <fullName evidence="1">Uncharacterized protein</fullName>
    </submittedName>
</protein>
<evidence type="ECO:0000313" key="2">
    <source>
        <dbReference type="Proteomes" id="UP001059252"/>
    </source>
</evidence>
<name>A0ABY5R7J5_9MOLU</name>